<accession>A0A8X7WGV8</accession>
<evidence type="ECO:0000256" key="1">
    <source>
        <dbReference type="SAM" id="MobiDB-lite"/>
    </source>
</evidence>
<feature type="region of interest" description="Disordered" evidence="1">
    <location>
        <begin position="1"/>
        <end position="27"/>
    </location>
</feature>
<proteinExistence type="predicted"/>
<protein>
    <submittedName>
        <fullName evidence="2">Uncharacterized protein</fullName>
    </submittedName>
</protein>
<organism evidence="2 3">
    <name type="scientific">Brassica carinata</name>
    <name type="common">Ethiopian mustard</name>
    <name type="synonym">Abyssinian cabbage</name>
    <dbReference type="NCBI Taxonomy" id="52824"/>
    <lineage>
        <taxon>Eukaryota</taxon>
        <taxon>Viridiplantae</taxon>
        <taxon>Streptophyta</taxon>
        <taxon>Embryophyta</taxon>
        <taxon>Tracheophyta</taxon>
        <taxon>Spermatophyta</taxon>
        <taxon>Magnoliopsida</taxon>
        <taxon>eudicotyledons</taxon>
        <taxon>Gunneridae</taxon>
        <taxon>Pentapetalae</taxon>
        <taxon>rosids</taxon>
        <taxon>malvids</taxon>
        <taxon>Brassicales</taxon>
        <taxon>Brassicaceae</taxon>
        <taxon>Brassiceae</taxon>
        <taxon>Brassica</taxon>
    </lineage>
</organism>
<dbReference type="Proteomes" id="UP000886595">
    <property type="component" value="Unassembled WGS sequence"/>
</dbReference>
<dbReference type="AlphaFoldDB" id="A0A8X7WGV8"/>
<evidence type="ECO:0000313" key="3">
    <source>
        <dbReference type="Proteomes" id="UP000886595"/>
    </source>
</evidence>
<comment type="caution">
    <text evidence="2">The sequence shown here is derived from an EMBL/GenBank/DDBJ whole genome shotgun (WGS) entry which is preliminary data.</text>
</comment>
<gene>
    <name evidence="2" type="ORF">Bca52824_001181</name>
</gene>
<evidence type="ECO:0000313" key="2">
    <source>
        <dbReference type="EMBL" id="KAG2330001.1"/>
    </source>
</evidence>
<reference evidence="2 3" key="1">
    <citation type="submission" date="2020-02" db="EMBL/GenBank/DDBJ databases">
        <authorList>
            <person name="Ma Q."/>
            <person name="Huang Y."/>
            <person name="Song X."/>
            <person name="Pei D."/>
        </authorList>
    </citation>
    <scope>NUCLEOTIDE SEQUENCE [LARGE SCALE GENOMIC DNA]</scope>
    <source>
        <strain evidence="2">Sxm20200214</strain>
        <tissue evidence="2">Leaf</tissue>
    </source>
</reference>
<sequence length="67" mass="7221">MGCNNGEDWWGSTPQGLPQERRGEVTETHGEVTAVGGGVIAGWILCVPSRIWDKLCTRSVVTVRGLP</sequence>
<keyword evidence="3" id="KW-1185">Reference proteome</keyword>
<dbReference type="EMBL" id="JAAMPC010000001">
    <property type="protein sequence ID" value="KAG2330001.1"/>
    <property type="molecule type" value="Genomic_DNA"/>
</dbReference>
<name>A0A8X7WGV8_BRACI</name>